<dbReference type="EMBL" id="JBAMMX010000012">
    <property type="protein sequence ID" value="KAK6930034.1"/>
    <property type="molecule type" value="Genomic_DNA"/>
</dbReference>
<evidence type="ECO:0000259" key="7">
    <source>
        <dbReference type="PROSITE" id="PS50102"/>
    </source>
</evidence>
<comment type="caution">
    <text evidence="8">The sequence shown here is derived from an EMBL/GenBank/DDBJ whole genome shotgun (WGS) entry which is preliminary data.</text>
</comment>
<dbReference type="SUPFAM" id="SSF54928">
    <property type="entry name" value="RNA-binding domain, RBD"/>
    <property type="match status" value="1"/>
</dbReference>
<organism evidence="8 9">
    <name type="scientific">Dillenia turbinata</name>
    <dbReference type="NCBI Taxonomy" id="194707"/>
    <lineage>
        <taxon>Eukaryota</taxon>
        <taxon>Viridiplantae</taxon>
        <taxon>Streptophyta</taxon>
        <taxon>Embryophyta</taxon>
        <taxon>Tracheophyta</taxon>
        <taxon>Spermatophyta</taxon>
        <taxon>Magnoliopsida</taxon>
        <taxon>eudicotyledons</taxon>
        <taxon>Gunneridae</taxon>
        <taxon>Pentapetalae</taxon>
        <taxon>Dilleniales</taxon>
        <taxon>Dilleniaceae</taxon>
        <taxon>Dillenia</taxon>
    </lineage>
</organism>
<evidence type="ECO:0000256" key="5">
    <source>
        <dbReference type="ARBA" id="ARBA00023242"/>
    </source>
</evidence>
<dbReference type="Proteomes" id="UP001370490">
    <property type="component" value="Unassembled WGS sequence"/>
</dbReference>
<comment type="subcellular location">
    <subcellularLocation>
        <location evidence="1">Nucleus</location>
    </subcellularLocation>
</comment>
<evidence type="ECO:0000313" key="9">
    <source>
        <dbReference type="Proteomes" id="UP001370490"/>
    </source>
</evidence>
<dbReference type="InterPro" id="IPR012677">
    <property type="entry name" value="Nucleotide-bd_a/b_plait_sf"/>
</dbReference>
<dbReference type="Gene3D" id="3.30.70.330">
    <property type="match status" value="1"/>
</dbReference>
<evidence type="ECO:0000256" key="2">
    <source>
        <dbReference type="ARBA" id="ARBA00022664"/>
    </source>
</evidence>
<name>A0AAN8VE60_9MAGN</name>
<evidence type="ECO:0000256" key="3">
    <source>
        <dbReference type="ARBA" id="ARBA00022884"/>
    </source>
</evidence>
<dbReference type="PANTHER" id="PTHR48028">
    <property type="entry name" value="GLYCINE-RICH RNA-BINDING PROTEIN RZ1A"/>
    <property type="match status" value="1"/>
</dbReference>
<dbReference type="GO" id="GO:0005634">
    <property type="term" value="C:nucleus"/>
    <property type="evidence" value="ECO:0007669"/>
    <property type="project" value="UniProtKB-SubCell"/>
</dbReference>
<dbReference type="InterPro" id="IPR035979">
    <property type="entry name" value="RBD_domain_sf"/>
</dbReference>
<reference evidence="8 9" key="1">
    <citation type="submission" date="2023-12" db="EMBL/GenBank/DDBJ databases">
        <title>A high-quality genome assembly for Dillenia turbinata (Dilleniales).</title>
        <authorList>
            <person name="Chanderbali A."/>
        </authorList>
    </citation>
    <scope>NUCLEOTIDE SEQUENCE [LARGE SCALE GENOMIC DNA]</scope>
    <source>
        <strain evidence="8">LSX21</strain>
        <tissue evidence="8">Leaf</tissue>
    </source>
</reference>
<protein>
    <submittedName>
        <fullName evidence="8">RNA recognition motif domain</fullName>
    </submittedName>
</protein>
<proteinExistence type="predicted"/>
<dbReference type="InterPro" id="IPR000504">
    <property type="entry name" value="RRM_dom"/>
</dbReference>
<sequence length="172" mass="19552">MGCLEHVAVKIVTDKRWGQPVGFAYVWFSSEGSAQLALNEMDGKFVNERLIYVTIARRGSCKTRKTNHFDSLRNARVRSMVRSLKPLQTELRATSMARTYVREIEADLRIYEELPFLAPFVKHNASDKDLACLGGVQAMPNSSGLEPLMIAGYLFQRLEGRQLVIGTKRWEK</sequence>
<dbReference type="GO" id="GO:0006397">
    <property type="term" value="P:mRNA processing"/>
    <property type="evidence" value="ECO:0007669"/>
    <property type="project" value="UniProtKB-KW"/>
</dbReference>
<keyword evidence="3 6" id="KW-0694">RNA-binding</keyword>
<evidence type="ECO:0000313" key="8">
    <source>
        <dbReference type="EMBL" id="KAK6930034.1"/>
    </source>
</evidence>
<evidence type="ECO:0000256" key="1">
    <source>
        <dbReference type="ARBA" id="ARBA00004123"/>
    </source>
</evidence>
<feature type="domain" description="RRM" evidence="7">
    <location>
        <begin position="9"/>
        <end position="58"/>
    </location>
</feature>
<dbReference type="GO" id="GO:0003723">
    <property type="term" value="F:RNA binding"/>
    <property type="evidence" value="ECO:0007669"/>
    <property type="project" value="UniProtKB-UniRule"/>
</dbReference>
<evidence type="ECO:0000256" key="6">
    <source>
        <dbReference type="PROSITE-ProRule" id="PRU00176"/>
    </source>
</evidence>
<keyword evidence="2" id="KW-0507">mRNA processing</keyword>
<dbReference type="PANTHER" id="PTHR48028:SF4">
    <property type="entry name" value="SC35-LIKE SPLICING FACTOR"/>
    <property type="match status" value="1"/>
</dbReference>
<evidence type="ECO:0000256" key="4">
    <source>
        <dbReference type="ARBA" id="ARBA00023187"/>
    </source>
</evidence>
<dbReference type="AlphaFoldDB" id="A0AAN8VE60"/>
<keyword evidence="4" id="KW-0508">mRNA splicing</keyword>
<accession>A0AAN8VE60</accession>
<dbReference type="Pfam" id="PF00076">
    <property type="entry name" value="RRM_1"/>
    <property type="match status" value="1"/>
</dbReference>
<gene>
    <name evidence="8" type="ORF">RJ641_004128</name>
</gene>
<dbReference type="PROSITE" id="PS50102">
    <property type="entry name" value="RRM"/>
    <property type="match status" value="1"/>
</dbReference>
<dbReference type="InterPro" id="IPR051106">
    <property type="entry name" value="RNA-bind/splicing_reg"/>
</dbReference>
<keyword evidence="9" id="KW-1185">Reference proteome</keyword>
<dbReference type="GO" id="GO:0008380">
    <property type="term" value="P:RNA splicing"/>
    <property type="evidence" value="ECO:0007669"/>
    <property type="project" value="UniProtKB-KW"/>
</dbReference>
<keyword evidence="5" id="KW-0539">Nucleus</keyword>